<evidence type="ECO:0000259" key="1">
    <source>
        <dbReference type="Pfam" id="PF02602"/>
    </source>
</evidence>
<evidence type="ECO:0000313" key="3">
    <source>
        <dbReference type="Proteomes" id="UP000315673"/>
    </source>
</evidence>
<reference evidence="2 3" key="1">
    <citation type="submission" date="2019-07" db="EMBL/GenBank/DDBJ databases">
        <title>Full genome sequence of Sphingomonas sp. 4R-6-7(HKS19).</title>
        <authorList>
            <person name="Im W.-T."/>
        </authorList>
    </citation>
    <scope>NUCLEOTIDE SEQUENCE [LARGE SCALE GENOMIC DNA]</scope>
    <source>
        <strain evidence="2 3">HKS19</strain>
    </source>
</reference>
<gene>
    <name evidence="2" type="ORF">FPZ24_16650</name>
</gene>
<sequence length="221" mass="22254">MSRAVAVLRPEPGNAATAARIEAAGLTAIRMPLFAVRAVDWALPDPARFDALILTSANAPRFAGPGLDALANLPVFAVGPATAAAARARGLTIAETGDGDGAELVATLTERGFTRALLLGGRERRVHAGGVVAETITVYASDPLPITPQVADALAGTVALLHSARAAQRLAEIAGSTRASIRLAAISDPVAAAAGPGWADIAAAPVPDDAALIALARRLAD</sequence>
<dbReference type="RefSeq" id="WP_146573899.1">
    <property type="nucleotide sequence ID" value="NZ_CP042306.1"/>
</dbReference>
<dbReference type="InterPro" id="IPR003754">
    <property type="entry name" value="4pyrrol_synth_uPrphyn_synth"/>
</dbReference>
<feature type="domain" description="Tetrapyrrole biosynthesis uroporphyrinogen III synthase" evidence="1">
    <location>
        <begin position="16"/>
        <end position="214"/>
    </location>
</feature>
<accession>A0A5B8LP61</accession>
<dbReference type="Pfam" id="PF02602">
    <property type="entry name" value="HEM4"/>
    <property type="match status" value="1"/>
</dbReference>
<proteinExistence type="predicted"/>
<dbReference type="Gene3D" id="3.40.50.10090">
    <property type="match status" value="1"/>
</dbReference>
<name>A0A5B8LP61_9SPHN</name>
<dbReference type="Proteomes" id="UP000315673">
    <property type="component" value="Chromosome"/>
</dbReference>
<dbReference type="GO" id="GO:0033014">
    <property type="term" value="P:tetrapyrrole biosynthetic process"/>
    <property type="evidence" value="ECO:0007669"/>
    <property type="project" value="InterPro"/>
</dbReference>
<dbReference type="GO" id="GO:0004852">
    <property type="term" value="F:uroporphyrinogen-III synthase activity"/>
    <property type="evidence" value="ECO:0007669"/>
    <property type="project" value="InterPro"/>
</dbReference>
<dbReference type="KEGG" id="spai:FPZ24_16650"/>
<dbReference type="InterPro" id="IPR036108">
    <property type="entry name" value="4pyrrol_syn_uPrphyn_synt_sf"/>
</dbReference>
<dbReference type="AlphaFoldDB" id="A0A5B8LP61"/>
<dbReference type="EMBL" id="CP042306">
    <property type="protein sequence ID" value="QDZ08900.1"/>
    <property type="molecule type" value="Genomic_DNA"/>
</dbReference>
<dbReference type="SUPFAM" id="SSF69618">
    <property type="entry name" value="HemD-like"/>
    <property type="match status" value="1"/>
</dbReference>
<keyword evidence="3" id="KW-1185">Reference proteome</keyword>
<evidence type="ECO:0000313" key="2">
    <source>
        <dbReference type="EMBL" id="QDZ08900.1"/>
    </source>
</evidence>
<dbReference type="OrthoDB" id="7424801at2"/>
<organism evidence="2 3">
    <name type="scientific">Sphingomonas panacisoli</name>
    <dbReference type="NCBI Taxonomy" id="1813879"/>
    <lineage>
        <taxon>Bacteria</taxon>
        <taxon>Pseudomonadati</taxon>
        <taxon>Pseudomonadota</taxon>
        <taxon>Alphaproteobacteria</taxon>
        <taxon>Sphingomonadales</taxon>
        <taxon>Sphingomonadaceae</taxon>
        <taxon>Sphingomonas</taxon>
    </lineage>
</organism>
<protein>
    <submittedName>
        <fullName evidence="2">Uroporphyrinogen-III synthase</fullName>
    </submittedName>
</protein>